<evidence type="ECO:0000256" key="1">
    <source>
        <dbReference type="ARBA" id="ARBA00004687"/>
    </source>
</evidence>
<feature type="transmembrane region" description="Helical" evidence="3">
    <location>
        <begin position="80"/>
        <end position="100"/>
    </location>
</feature>
<protein>
    <recommendedName>
        <fullName evidence="4">Phosphatidylinositol N-acetylglucosaminyltransferase subunit H conserved domain-containing protein</fullName>
    </recommendedName>
</protein>
<dbReference type="GO" id="GO:0000506">
    <property type="term" value="C:glycosylphosphatidylinositol-N-acetylglucosaminyltransferase (GPI-GnT) complex"/>
    <property type="evidence" value="ECO:0007669"/>
    <property type="project" value="InterPro"/>
</dbReference>
<name>A0AAN7YXE0_9PEZI</name>
<evidence type="ECO:0000313" key="5">
    <source>
        <dbReference type="EMBL" id="KAK5629255.1"/>
    </source>
</evidence>
<dbReference type="InterPro" id="IPR019328">
    <property type="entry name" value="PIGH-H_dom"/>
</dbReference>
<gene>
    <name evidence="5" type="ORF">RRF57_004970</name>
</gene>
<dbReference type="Pfam" id="PF10181">
    <property type="entry name" value="PIG-H"/>
    <property type="match status" value="1"/>
</dbReference>
<accession>A0AAN7YXE0</accession>
<keyword evidence="6" id="KW-1185">Reference proteome</keyword>
<evidence type="ECO:0000256" key="3">
    <source>
        <dbReference type="SAM" id="Phobius"/>
    </source>
</evidence>
<keyword evidence="3" id="KW-0812">Transmembrane</keyword>
<keyword evidence="3" id="KW-0472">Membrane</keyword>
<dbReference type="InterPro" id="IPR044215">
    <property type="entry name" value="PIG-H"/>
</dbReference>
<sequence length="232" mass="25424">MLTTTPYLRIRRPSPTAAEFIVSTLAPLTGPLRLTLYTIYVLRGLLSGLILLFLYAIWAHSPYGSFPSPYVPSPPSISQILSPANLLAILLASRLGNIAARLAAQTDPRLAVPLCAGALYFLTTRLYTEESLLVLRGLGIQTRSTKGNILAGRATTRFIPTEKIQDVLVNEAFLGFEVRSYLVVVVDGEPDVVVVFPKLLPRARVVERVWRGVRECLYEQGVRNGGFLGGKS</sequence>
<reference evidence="5 6" key="1">
    <citation type="submission" date="2023-10" db="EMBL/GenBank/DDBJ databases">
        <title>Draft genome sequence of Xylaria bambusicola isolate GMP-LS, the root and basal stem rot pathogen of sugarcane in Indonesia.</title>
        <authorList>
            <person name="Selvaraj P."/>
            <person name="Muralishankar V."/>
            <person name="Muruganantham S."/>
            <person name="Sp S."/>
            <person name="Haryani S."/>
            <person name="Lau K.J.X."/>
            <person name="Naqvi N.I."/>
        </authorList>
    </citation>
    <scope>NUCLEOTIDE SEQUENCE [LARGE SCALE GENOMIC DNA]</scope>
    <source>
        <strain evidence="5">GMP-LS</strain>
    </source>
</reference>
<dbReference type="GO" id="GO:0006506">
    <property type="term" value="P:GPI anchor biosynthetic process"/>
    <property type="evidence" value="ECO:0007669"/>
    <property type="project" value="InterPro"/>
</dbReference>
<evidence type="ECO:0000313" key="6">
    <source>
        <dbReference type="Proteomes" id="UP001305414"/>
    </source>
</evidence>
<keyword evidence="3" id="KW-1133">Transmembrane helix</keyword>
<feature type="domain" description="Phosphatidylinositol N-acetylglucosaminyltransferase subunit H conserved" evidence="4">
    <location>
        <begin position="131"/>
        <end position="197"/>
    </location>
</feature>
<evidence type="ECO:0000259" key="4">
    <source>
        <dbReference type="Pfam" id="PF10181"/>
    </source>
</evidence>
<evidence type="ECO:0000256" key="2">
    <source>
        <dbReference type="ARBA" id="ARBA00009610"/>
    </source>
</evidence>
<comment type="caution">
    <text evidence="5">The sequence shown here is derived from an EMBL/GenBank/DDBJ whole genome shotgun (WGS) entry which is preliminary data.</text>
</comment>
<organism evidence="5 6">
    <name type="scientific">Xylaria bambusicola</name>
    <dbReference type="NCBI Taxonomy" id="326684"/>
    <lineage>
        <taxon>Eukaryota</taxon>
        <taxon>Fungi</taxon>
        <taxon>Dikarya</taxon>
        <taxon>Ascomycota</taxon>
        <taxon>Pezizomycotina</taxon>
        <taxon>Sordariomycetes</taxon>
        <taxon>Xylariomycetidae</taxon>
        <taxon>Xylariales</taxon>
        <taxon>Xylariaceae</taxon>
        <taxon>Xylaria</taxon>
    </lineage>
</organism>
<dbReference type="AlphaFoldDB" id="A0AAN7YXE0"/>
<dbReference type="PANTHER" id="PTHR15231">
    <property type="entry name" value="PHOSPHATIDYLINOSITOL N-ACETYLGLUCOSAMINYLTRANSFERASE SUBUNIT H"/>
    <property type="match status" value="1"/>
</dbReference>
<dbReference type="EMBL" id="JAWHQM010000011">
    <property type="protein sequence ID" value="KAK5629255.1"/>
    <property type="molecule type" value="Genomic_DNA"/>
</dbReference>
<dbReference type="Proteomes" id="UP001305414">
    <property type="component" value="Unassembled WGS sequence"/>
</dbReference>
<comment type="similarity">
    <text evidence="2">Belongs to the PIGH family.</text>
</comment>
<proteinExistence type="inferred from homology"/>
<feature type="transmembrane region" description="Helical" evidence="3">
    <location>
        <begin position="40"/>
        <end position="60"/>
    </location>
</feature>
<dbReference type="PANTHER" id="PTHR15231:SF1">
    <property type="entry name" value="PHOSPHATIDYLINOSITOL N-ACETYLGLUCOSAMINYLTRANSFERASE SUBUNIT H"/>
    <property type="match status" value="1"/>
</dbReference>
<comment type="pathway">
    <text evidence="1">Glycolipid biosynthesis; glycosylphosphatidylinositol-anchor biosynthesis.</text>
</comment>